<keyword evidence="2" id="KW-1185">Reference proteome</keyword>
<organism evidence="1 2">
    <name type="scientific">Neogobius melanostomus</name>
    <name type="common">round goby</name>
    <dbReference type="NCBI Taxonomy" id="47308"/>
    <lineage>
        <taxon>Eukaryota</taxon>
        <taxon>Metazoa</taxon>
        <taxon>Chordata</taxon>
        <taxon>Craniata</taxon>
        <taxon>Vertebrata</taxon>
        <taxon>Euteleostomi</taxon>
        <taxon>Actinopterygii</taxon>
        <taxon>Neopterygii</taxon>
        <taxon>Teleostei</taxon>
        <taxon>Neoteleostei</taxon>
        <taxon>Acanthomorphata</taxon>
        <taxon>Gobiaria</taxon>
        <taxon>Gobiiformes</taxon>
        <taxon>Gobioidei</taxon>
        <taxon>Gobiidae</taxon>
        <taxon>Benthophilinae</taxon>
        <taxon>Neogobiini</taxon>
        <taxon>Neogobius</taxon>
    </lineage>
</organism>
<evidence type="ECO:0000313" key="1">
    <source>
        <dbReference type="Ensembl" id="ENSNMLP00000037725.1"/>
    </source>
</evidence>
<dbReference type="InterPro" id="IPR037760">
    <property type="entry name" value="SMKR1"/>
</dbReference>
<dbReference type="AlphaFoldDB" id="A0A8C6UMT0"/>
<dbReference type="PANTHER" id="PTHR37932">
    <property type="entry name" value="SMALL LYSINE-RICH PROTEIN 1"/>
    <property type="match status" value="1"/>
</dbReference>
<accession>A0A8C6UMT0</accession>
<dbReference type="Proteomes" id="UP000694523">
    <property type="component" value="Unplaced"/>
</dbReference>
<evidence type="ECO:0000313" key="2">
    <source>
        <dbReference type="Proteomes" id="UP000694523"/>
    </source>
</evidence>
<reference evidence="1" key="1">
    <citation type="submission" date="2025-08" db="UniProtKB">
        <authorList>
            <consortium name="Ensembl"/>
        </authorList>
    </citation>
    <scope>IDENTIFICATION</scope>
</reference>
<name>A0A8C6UMT0_9GOBI</name>
<reference evidence="1" key="2">
    <citation type="submission" date="2025-09" db="UniProtKB">
        <authorList>
            <consortium name="Ensembl"/>
        </authorList>
    </citation>
    <scope>IDENTIFICATION</scope>
</reference>
<dbReference type="PANTHER" id="PTHR37932:SF1">
    <property type="entry name" value="SMALL LYSINE-RICH PROTEIN 1"/>
    <property type="match status" value="1"/>
</dbReference>
<proteinExistence type="predicted"/>
<sequence>KTEVDLLSAAAMENLFYISHNAAQCLEFRGFGW</sequence>
<dbReference type="Ensembl" id="ENSNMLT00000042013.1">
    <property type="protein sequence ID" value="ENSNMLP00000037725.1"/>
    <property type="gene ID" value="ENSNMLG00000023344.1"/>
</dbReference>
<protein>
    <submittedName>
        <fullName evidence="1">Small lysine rich protein 1</fullName>
    </submittedName>
</protein>